<dbReference type="GO" id="GO:0071233">
    <property type="term" value="P:cellular response to L-leucine"/>
    <property type="evidence" value="ECO:0007669"/>
    <property type="project" value="TreeGrafter"/>
</dbReference>
<dbReference type="InterPro" id="IPR006730">
    <property type="entry name" value="Sestrin"/>
</dbReference>
<dbReference type="InterPro" id="IPR029032">
    <property type="entry name" value="AhpD-like"/>
</dbReference>
<dbReference type="GO" id="GO:0005737">
    <property type="term" value="C:cytoplasm"/>
    <property type="evidence" value="ECO:0007669"/>
    <property type="project" value="UniProtKB-SubCell"/>
</dbReference>
<keyword evidence="8" id="KW-1185">Reference proteome</keyword>
<dbReference type="PANTHER" id="PTHR12474:SF2">
    <property type="entry name" value="SESTRIN-2"/>
    <property type="match status" value="1"/>
</dbReference>
<evidence type="ECO:0000256" key="3">
    <source>
        <dbReference type="ARBA" id="ARBA00022490"/>
    </source>
</evidence>
<evidence type="ECO:0000256" key="6">
    <source>
        <dbReference type="SAM" id="MobiDB-lite"/>
    </source>
</evidence>
<dbReference type="AlphaFoldDB" id="A0A3B3SER0"/>
<dbReference type="GO" id="GO:0016684">
    <property type="term" value="F:oxidoreductase activity, acting on peroxide as acceptor"/>
    <property type="evidence" value="ECO:0007669"/>
    <property type="project" value="TreeGrafter"/>
</dbReference>
<dbReference type="PANTHER" id="PTHR12474">
    <property type="entry name" value="P53 REGULATED PA26 NUCLEAR PROTEIN SESTRIN"/>
    <property type="match status" value="1"/>
</dbReference>
<dbReference type="SUPFAM" id="SSF69118">
    <property type="entry name" value="AhpD-like"/>
    <property type="match status" value="1"/>
</dbReference>
<keyword evidence="4" id="KW-0560">Oxidoreductase</keyword>
<reference evidence="7" key="1">
    <citation type="submission" date="2025-08" db="UniProtKB">
        <authorList>
            <consortium name="Ensembl"/>
        </authorList>
    </citation>
    <scope>IDENTIFICATION</scope>
</reference>
<organism evidence="7 8">
    <name type="scientific">Paramormyrops kingsleyae</name>
    <dbReference type="NCBI Taxonomy" id="1676925"/>
    <lineage>
        <taxon>Eukaryota</taxon>
        <taxon>Metazoa</taxon>
        <taxon>Chordata</taxon>
        <taxon>Craniata</taxon>
        <taxon>Vertebrata</taxon>
        <taxon>Euteleostomi</taxon>
        <taxon>Actinopterygii</taxon>
        <taxon>Neopterygii</taxon>
        <taxon>Teleostei</taxon>
        <taxon>Osteoglossocephala</taxon>
        <taxon>Osteoglossomorpha</taxon>
        <taxon>Osteoglossiformes</taxon>
        <taxon>Mormyridae</taxon>
        <taxon>Paramormyrops</taxon>
    </lineage>
</organism>
<comment type="similarity">
    <text evidence="2">Belongs to the sestrin family.</text>
</comment>
<comment type="subcellular location">
    <subcellularLocation>
        <location evidence="1">Cytoplasm</location>
    </subcellularLocation>
</comment>
<feature type="region of interest" description="Disordered" evidence="6">
    <location>
        <begin position="298"/>
        <end position="327"/>
    </location>
</feature>
<dbReference type="Pfam" id="PF04636">
    <property type="entry name" value="PA26"/>
    <property type="match status" value="1"/>
</dbReference>
<dbReference type="STRING" id="1676925.ENSPKIP00000028918"/>
<accession>A0A3B3SER0</accession>
<dbReference type="GeneTree" id="ENSGT00950000183168"/>
<reference evidence="7" key="2">
    <citation type="submission" date="2025-09" db="UniProtKB">
        <authorList>
            <consortium name="Ensembl"/>
        </authorList>
    </citation>
    <scope>IDENTIFICATION</scope>
</reference>
<comment type="catalytic activity">
    <reaction evidence="5">
        <text>a hydroperoxide + L-cysteinyl-[protein] = S-hydroxy-L-cysteinyl-[protein] + an alcohol</text>
        <dbReference type="Rhea" id="RHEA:67124"/>
        <dbReference type="Rhea" id="RHEA-COMP:10131"/>
        <dbReference type="Rhea" id="RHEA-COMP:17193"/>
        <dbReference type="ChEBI" id="CHEBI:29950"/>
        <dbReference type="ChEBI" id="CHEBI:30879"/>
        <dbReference type="ChEBI" id="CHEBI:35924"/>
        <dbReference type="ChEBI" id="CHEBI:61973"/>
    </reaction>
    <physiologicalReaction direction="left-to-right" evidence="5">
        <dbReference type="Rhea" id="RHEA:67125"/>
    </physiologicalReaction>
</comment>
<dbReference type="Gene3D" id="1.20.1290.10">
    <property type="entry name" value="AhpD-like"/>
    <property type="match status" value="1"/>
</dbReference>
<dbReference type="GO" id="GO:0070728">
    <property type="term" value="F:L-leucine binding"/>
    <property type="evidence" value="ECO:0007669"/>
    <property type="project" value="TreeGrafter"/>
</dbReference>
<dbReference type="Proteomes" id="UP000261540">
    <property type="component" value="Unplaced"/>
</dbReference>
<evidence type="ECO:0000256" key="1">
    <source>
        <dbReference type="ARBA" id="ARBA00004496"/>
    </source>
</evidence>
<protein>
    <submittedName>
        <fullName evidence="7">Sestrin 2</fullName>
    </submittedName>
</protein>
<evidence type="ECO:0000256" key="4">
    <source>
        <dbReference type="ARBA" id="ARBA00023002"/>
    </source>
</evidence>
<feature type="region of interest" description="Disordered" evidence="6">
    <location>
        <begin position="1"/>
        <end position="25"/>
    </location>
</feature>
<evidence type="ECO:0000256" key="5">
    <source>
        <dbReference type="ARBA" id="ARBA00049242"/>
    </source>
</evidence>
<name>A0A3B3SER0_9TELE</name>
<dbReference type="GO" id="GO:0005634">
    <property type="term" value="C:nucleus"/>
    <property type="evidence" value="ECO:0007669"/>
    <property type="project" value="InterPro"/>
</dbReference>
<keyword evidence="3" id="KW-0963">Cytoplasm</keyword>
<dbReference type="GO" id="GO:1990253">
    <property type="term" value="P:cellular response to leucine starvation"/>
    <property type="evidence" value="ECO:0007669"/>
    <property type="project" value="TreeGrafter"/>
</dbReference>
<dbReference type="GO" id="GO:1904262">
    <property type="term" value="P:negative regulation of TORC1 signaling"/>
    <property type="evidence" value="ECO:0007669"/>
    <property type="project" value="TreeGrafter"/>
</dbReference>
<dbReference type="FunFam" id="1.20.1290.10:FF:000001">
    <property type="entry name" value="Sestrin 1"/>
    <property type="match status" value="1"/>
</dbReference>
<dbReference type="Ensembl" id="ENSPKIT00000009706.1">
    <property type="protein sequence ID" value="ENSPKIP00000028918.1"/>
    <property type="gene ID" value="ENSPKIG00000010367.1"/>
</dbReference>
<sequence>MLDMMPATASGCVSEASRQEPGDVHREAVAVPSSGRLARLCSRDEKERAAALEALSRGVLSSASPGADGEPGLQRDTLLHLLRVSRTCPLLDIRERAAELLRMAQARGVEVPQALVTGPSAFIPAEEILQELGGLPDLVEAFLSTGRVDHVTMVMALHPSYLRCFLRTQQALLQLDGPLPCHWRHYIVVMASARHRCSYLVQLHSDAFLQAGGDERWLQGLHCVPTKLRHLNLLNKLLAHRPWLLAQEHIADLVCPTSEQRWSLAELIHAVVILVHAHSLSSFVWGCGINPELDHVGGHTFRPPSPSAHVSRSPAHEAATEHQGGTNGEHEVELLMQRMQLLQRQQEQEEFSPEEMVTRFERERSERLLGQLSDVPCALPDSVSRFVEDAEFAYQDFAPRGEQAPPTLRAQVFSWEDHGFSLMNRLYPDMGQLLDEKFQVVSSLTYRTMAMHCDVDTSMLRKAVCNYIQCVFGIRYDDYDYGDVNQLLELQLKIYIKTVACHPEETSARMYAAFWRFFQHSEKVRRLLHSGTVFALSLLLQQEQLNSPKTTQLPAAVTAGTHAALL</sequence>
<dbReference type="GO" id="GO:0016239">
    <property type="term" value="P:positive regulation of macroautophagy"/>
    <property type="evidence" value="ECO:0007669"/>
    <property type="project" value="TreeGrafter"/>
</dbReference>
<proteinExistence type="inferred from homology"/>
<evidence type="ECO:0000313" key="8">
    <source>
        <dbReference type="Proteomes" id="UP000261540"/>
    </source>
</evidence>
<dbReference type="GO" id="GO:1901031">
    <property type="term" value="P:regulation of response to reactive oxygen species"/>
    <property type="evidence" value="ECO:0007669"/>
    <property type="project" value="InterPro"/>
</dbReference>
<evidence type="ECO:0000256" key="2">
    <source>
        <dbReference type="ARBA" id="ARBA00008350"/>
    </source>
</evidence>
<evidence type="ECO:0000313" key="7">
    <source>
        <dbReference type="Ensembl" id="ENSPKIP00000028918.1"/>
    </source>
</evidence>